<sequence length="66" mass="7820">MFISKLKIIPPDLDPAEWLKLRIQYEALQDQNFVYDFRSAISLRPMRTQRRTGCLETMFPISTEPC</sequence>
<name>A0A286UE42_9AGAM</name>
<dbReference type="InParanoid" id="A0A286UE42"/>
<evidence type="ECO:0000313" key="2">
    <source>
        <dbReference type="Proteomes" id="UP000217199"/>
    </source>
</evidence>
<gene>
    <name evidence="1" type="ORF">PNOK_0624100</name>
</gene>
<reference evidence="1 2" key="1">
    <citation type="journal article" date="2017" name="Mol. Ecol.">
        <title>Comparative and population genomic landscape of Phellinus noxius: A hypervariable fungus causing root rot in trees.</title>
        <authorList>
            <person name="Chung C.L."/>
            <person name="Lee T.J."/>
            <person name="Akiba M."/>
            <person name="Lee H.H."/>
            <person name="Kuo T.H."/>
            <person name="Liu D."/>
            <person name="Ke H.M."/>
            <person name="Yokoi T."/>
            <person name="Roa M.B."/>
            <person name="Lu M.J."/>
            <person name="Chang Y.Y."/>
            <person name="Ann P.J."/>
            <person name="Tsai J.N."/>
            <person name="Chen C.Y."/>
            <person name="Tzean S.S."/>
            <person name="Ota Y."/>
            <person name="Hattori T."/>
            <person name="Sahashi N."/>
            <person name="Liou R.F."/>
            <person name="Kikuchi T."/>
            <person name="Tsai I.J."/>
        </authorList>
    </citation>
    <scope>NUCLEOTIDE SEQUENCE [LARGE SCALE GENOMIC DNA]</scope>
    <source>
        <strain evidence="1 2">FFPRI411160</strain>
    </source>
</reference>
<dbReference type="EMBL" id="NBII01000006">
    <property type="protein sequence ID" value="PAV17755.1"/>
    <property type="molecule type" value="Genomic_DNA"/>
</dbReference>
<dbReference type="Proteomes" id="UP000217199">
    <property type="component" value="Unassembled WGS sequence"/>
</dbReference>
<proteinExistence type="predicted"/>
<keyword evidence="2" id="KW-1185">Reference proteome</keyword>
<organism evidence="1 2">
    <name type="scientific">Pyrrhoderma noxium</name>
    <dbReference type="NCBI Taxonomy" id="2282107"/>
    <lineage>
        <taxon>Eukaryota</taxon>
        <taxon>Fungi</taxon>
        <taxon>Dikarya</taxon>
        <taxon>Basidiomycota</taxon>
        <taxon>Agaricomycotina</taxon>
        <taxon>Agaricomycetes</taxon>
        <taxon>Hymenochaetales</taxon>
        <taxon>Hymenochaetaceae</taxon>
        <taxon>Pyrrhoderma</taxon>
    </lineage>
</organism>
<comment type="caution">
    <text evidence="1">The sequence shown here is derived from an EMBL/GenBank/DDBJ whole genome shotgun (WGS) entry which is preliminary data.</text>
</comment>
<evidence type="ECO:0000313" key="1">
    <source>
        <dbReference type="EMBL" id="PAV17755.1"/>
    </source>
</evidence>
<protein>
    <submittedName>
        <fullName evidence="1">Uncharacterized protein</fullName>
    </submittedName>
</protein>
<dbReference type="AlphaFoldDB" id="A0A286UE42"/>
<accession>A0A286UE42</accession>